<dbReference type="InterPro" id="IPR001872">
    <property type="entry name" value="Peptidase_A8"/>
</dbReference>
<evidence type="ECO:0000256" key="4">
    <source>
        <dbReference type="ARBA" id="ARBA00022692"/>
    </source>
</evidence>
<evidence type="ECO:0000256" key="7">
    <source>
        <dbReference type="ARBA" id="ARBA00022989"/>
    </source>
</evidence>
<dbReference type="Proteomes" id="UP000573001">
    <property type="component" value="Unassembled WGS sequence"/>
</dbReference>
<comment type="similarity">
    <text evidence="1 9 10">Belongs to the peptidase A8 family.</text>
</comment>
<dbReference type="HAMAP" id="MF_00161">
    <property type="entry name" value="LspA"/>
    <property type="match status" value="1"/>
</dbReference>
<evidence type="ECO:0000313" key="14">
    <source>
        <dbReference type="Proteomes" id="UP000590225"/>
    </source>
</evidence>
<feature type="active site" evidence="9">
    <location>
        <position position="132"/>
    </location>
</feature>
<evidence type="ECO:0000256" key="9">
    <source>
        <dbReference type="HAMAP-Rule" id="MF_00161"/>
    </source>
</evidence>
<dbReference type="EC" id="3.4.23.36" evidence="9"/>
<feature type="transmembrane region" description="Helical" evidence="9">
    <location>
        <begin position="58"/>
        <end position="75"/>
    </location>
</feature>
<evidence type="ECO:0000313" key="13">
    <source>
        <dbReference type="Proteomes" id="UP000573001"/>
    </source>
</evidence>
<keyword evidence="4 9" id="KW-0812">Transmembrane</keyword>
<organism evidence="11 14">
    <name type="scientific">Curtobacterium pusillum</name>
    <dbReference type="NCBI Taxonomy" id="69373"/>
    <lineage>
        <taxon>Bacteria</taxon>
        <taxon>Bacillati</taxon>
        <taxon>Actinomycetota</taxon>
        <taxon>Actinomycetes</taxon>
        <taxon>Micrococcales</taxon>
        <taxon>Microbacteriaceae</taxon>
        <taxon>Curtobacterium</taxon>
    </lineage>
</organism>
<dbReference type="EMBL" id="JABMCE010000026">
    <property type="protein sequence ID" value="NUU12326.1"/>
    <property type="molecule type" value="Genomic_DNA"/>
</dbReference>
<reference evidence="12 13" key="1">
    <citation type="submission" date="2020-05" db="EMBL/GenBank/DDBJ databases">
        <title>Genome Sequencing of Type Strains.</title>
        <authorList>
            <person name="Lemaire J.F."/>
            <person name="Inderbitzin P."/>
            <person name="Gregorio O.A."/>
            <person name="Collins S.B."/>
            <person name="Wespe N."/>
            <person name="Knight-Connoni V."/>
        </authorList>
    </citation>
    <scope>NUCLEOTIDE SEQUENCE [LARGE SCALE GENOMIC DNA]</scope>
    <source>
        <strain evidence="12 13">ATCC 19096</strain>
    </source>
</reference>
<evidence type="ECO:0000313" key="11">
    <source>
        <dbReference type="EMBL" id="MBA8992173.1"/>
    </source>
</evidence>
<comment type="function">
    <text evidence="9">This protein specifically catalyzes the removal of signal peptides from prolipoproteins.</text>
</comment>
<comment type="subcellular location">
    <subcellularLocation>
        <location evidence="9">Cell membrane</location>
        <topology evidence="9">Multi-pass membrane protein</topology>
    </subcellularLocation>
</comment>
<comment type="catalytic activity">
    <reaction evidence="9">
        <text>Release of signal peptides from bacterial membrane prolipoproteins. Hydrolyzes -Xaa-Yaa-Zaa-|-(S,diacylglyceryl)Cys-, in which Xaa is hydrophobic (preferably Leu), and Yaa (Ala or Ser) and Zaa (Gly or Ala) have small, neutral side chains.</text>
        <dbReference type="EC" id="3.4.23.36"/>
    </reaction>
</comment>
<evidence type="ECO:0000256" key="5">
    <source>
        <dbReference type="ARBA" id="ARBA00022750"/>
    </source>
</evidence>
<protein>
    <recommendedName>
        <fullName evidence="9">Lipoprotein signal peptidase</fullName>
        <ecNumber evidence="9">3.4.23.36</ecNumber>
    </recommendedName>
    <alternativeName>
        <fullName evidence="9">Prolipoprotein signal peptidase</fullName>
    </alternativeName>
    <alternativeName>
        <fullName evidence="9">Signal peptidase II</fullName>
        <shortName evidence="9">SPase II</shortName>
    </alternativeName>
</protein>
<comment type="pathway">
    <text evidence="9">Protein modification; lipoprotein biosynthesis (signal peptide cleavage).</text>
</comment>
<comment type="caution">
    <text evidence="9">Lacks conserved residue(s) required for the propagation of feature annotation.</text>
</comment>
<evidence type="ECO:0000256" key="6">
    <source>
        <dbReference type="ARBA" id="ARBA00022801"/>
    </source>
</evidence>
<evidence type="ECO:0000256" key="2">
    <source>
        <dbReference type="ARBA" id="ARBA00022475"/>
    </source>
</evidence>
<dbReference type="PANTHER" id="PTHR33695">
    <property type="entry name" value="LIPOPROTEIN SIGNAL PEPTIDASE"/>
    <property type="match status" value="1"/>
</dbReference>
<dbReference type="EMBL" id="JACGXP010000009">
    <property type="protein sequence ID" value="MBA8992173.1"/>
    <property type="molecule type" value="Genomic_DNA"/>
</dbReference>
<feature type="active site" evidence="9">
    <location>
        <position position="118"/>
    </location>
</feature>
<sequence>MVLLIAGAALTIDQLTKAWALSGLGPSRTIELAPGATLQLVFNPGVAFSLGSEMGPPLALGIIALTLCLATWAVVRAVRGTDMLATGLMSVAVGGAAGNLCDRITRADSGPLTGEVVDFINIDWFAIFNVADIFATLGIAGFAIRFLMPGSHKDEPAPTERSA</sequence>
<dbReference type="PRINTS" id="PR00781">
    <property type="entry name" value="LIPOSIGPTASE"/>
</dbReference>
<reference evidence="11 14" key="2">
    <citation type="submission" date="2020-07" db="EMBL/GenBank/DDBJ databases">
        <title>Above-ground endophytic microbial communities from plants in different locations in the United States.</title>
        <authorList>
            <person name="Frank C."/>
        </authorList>
    </citation>
    <scope>NUCLEOTIDE SEQUENCE [LARGE SCALE GENOMIC DNA]</scope>
    <source>
        <strain evidence="11 14">WPL5_2</strain>
    </source>
</reference>
<dbReference type="AlphaFoldDB" id="A0AAW3TAN1"/>
<evidence type="ECO:0000256" key="1">
    <source>
        <dbReference type="ARBA" id="ARBA00006139"/>
    </source>
</evidence>
<comment type="caution">
    <text evidence="11">The sequence shown here is derived from an EMBL/GenBank/DDBJ whole genome shotgun (WGS) entry which is preliminary data.</text>
</comment>
<keyword evidence="2 9" id="KW-1003">Cell membrane</keyword>
<evidence type="ECO:0000256" key="10">
    <source>
        <dbReference type="RuleBase" id="RU004181"/>
    </source>
</evidence>
<evidence type="ECO:0000313" key="12">
    <source>
        <dbReference type="EMBL" id="NUU12326.1"/>
    </source>
</evidence>
<accession>A0AAW3TAN1</accession>
<keyword evidence="8 9" id="KW-0472">Membrane</keyword>
<keyword evidence="7 9" id="KW-1133">Transmembrane helix</keyword>
<dbReference type="GO" id="GO:0004190">
    <property type="term" value="F:aspartic-type endopeptidase activity"/>
    <property type="evidence" value="ECO:0007669"/>
    <property type="project" value="UniProtKB-UniRule"/>
</dbReference>
<proteinExistence type="inferred from homology"/>
<dbReference type="RefSeq" id="WP_175349928.1">
    <property type="nucleotide sequence ID" value="NZ_BAAAWQ010000001.1"/>
</dbReference>
<name>A0AAW3TAN1_9MICO</name>
<keyword evidence="13" id="KW-1185">Reference proteome</keyword>
<evidence type="ECO:0000256" key="3">
    <source>
        <dbReference type="ARBA" id="ARBA00022670"/>
    </source>
</evidence>
<dbReference type="GO" id="GO:0006508">
    <property type="term" value="P:proteolysis"/>
    <property type="evidence" value="ECO:0007669"/>
    <property type="project" value="UniProtKB-KW"/>
</dbReference>
<dbReference type="PANTHER" id="PTHR33695:SF1">
    <property type="entry name" value="LIPOPROTEIN SIGNAL PEPTIDASE"/>
    <property type="match status" value="1"/>
</dbReference>
<gene>
    <name evidence="9" type="primary">lspA</name>
    <name evidence="11" type="ORF">FHW23_003461</name>
    <name evidence="12" type="ORF">HP507_00465</name>
</gene>
<keyword evidence="6 9" id="KW-0378">Hydrolase</keyword>
<feature type="transmembrane region" description="Helical" evidence="9">
    <location>
        <begin position="125"/>
        <end position="147"/>
    </location>
</feature>
<keyword evidence="5 9" id="KW-0064">Aspartyl protease</keyword>
<dbReference type="Proteomes" id="UP000590225">
    <property type="component" value="Unassembled WGS sequence"/>
</dbReference>
<keyword evidence="3 9" id="KW-0645">Protease</keyword>
<dbReference type="Pfam" id="PF01252">
    <property type="entry name" value="Peptidase_A8"/>
    <property type="match status" value="1"/>
</dbReference>
<dbReference type="GO" id="GO:0005886">
    <property type="term" value="C:plasma membrane"/>
    <property type="evidence" value="ECO:0007669"/>
    <property type="project" value="UniProtKB-SubCell"/>
</dbReference>
<evidence type="ECO:0000256" key="8">
    <source>
        <dbReference type="ARBA" id="ARBA00023136"/>
    </source>
</evidence>